<dbReference type="Proteomes" id="UP000262538">
    <property type="component" value="Unassembled WGS sequence"/>
</dbReference>
<evidence type="ECO:0000313" key="1">
    <source>
        <dbReference type="EMBL" id="RGA03649.1"/>
    </source>
</evidence>
<dbReference type="EMBL" id="QFZU02000072">
    <property type="protein sequence ID" value="RGA03649.1"/>
    <property type="molecule type" value="Genomic_DNA"/>
</dbReference>
<keyword evidence="2" id="KW-1185">Reference proteome</keyword>
<sequence length="116" mass="12907">MPNTDTPVPEIWGRMAMLLARNLPRGHDGQKLLDLWLANPAAAFVTLNQRVRWVPSGRRHRGDMLPGWDGLVGDRDAYTELAALLDVADAPTERRLSDAEAVAFWRGVDAVRHGRA</sequence>
<name>A0ABX9LIC4_9ACTN</name>
<accession>A0ABX9LIC4</accession>
<organism evidence="1 2">
    <name type="scientific">Microbispora triticiradicis</name>
    <dbReference type="NCBI Taxonomy" id="2200763"/>
    <lineage>
        <taxon>Bacteria</taxon>
        <taxon>Bacillati</taxon>
        <taxon>Actinomycetota</taxon>
        <taxon>Actinomycetes</taxon>
        <taxon>Streptosporangiales</taxon>
        <taxon>Streptosporangiaceae</taxon>
        <taxon>Microbispora</taxon>
    </lineage>
</organism>
<gene>
    <name evidence="1" type="ORF">DI270_017305</name>
</gene>
<proteinExistence type="predicted"/>
<protein>
    <submittedName>
        <fullName evidence="1">Uncharacterized protein</fullName>
    </submittedName>
</protein>
<dbReference type="RefSeq" id="WP_111700940.1">
    <property type="nucleotide sequence ID" value="NZ_QFZU02000072.1"/>
</dbReference>
<evidence type="ECO:0000313" key="2">
    <source>
        <dbReference type="Proteomes" id="UP000262538"/>
    </source>
</evidence>
<comment type="caution">
    <text evidence="1">The sequence shown here is derived from an EMBL/GenBank/DDBJ whole genome shotgun (WGS) entry which is preliminary data.</text>
</comment>
<reference evidence="1 2" key="1">
    <citation type="submission" date="2018-08" db="EMBL/GenBank/DDBJ databases">
        <title>Microbispora. triticiradicis sp. nov., a novel actinomycete isolated from the root of wheat (Triticum aestivum L.)).</title>
        <authorList>
            <person name="Han C."/>
        </authorList>
    </citation>
    <scope>NUCLEOTIDE SEQUENCE [LARGE SCALE GENOMIC DNA]</scope>
    <source>
        <strain evidence="1 2">NEAU-HRDPA2-9</strain>
    </source>
</reference>